<accession>A0A7W9HRS8</accession>
<evidence type="ECO:0000313" key="1">
    <source>
        <dbReference type="EMBL" id="MBB5807006.1"/>
    </source>
</evidence>
<dbReference type="EMBL" id="JACHMO010000001">
    <property type="protein sequence ID" value="MBB5807006.1"/>
    <property type="molecule type" value="Genomic_DNA"/>
</dbReference>
<evidence type="ECO:0000313" key="2">
    <source>
        <dbReference type="Proteomes" id="UP000552097"/>
    </source>
</evidence>
<keyword evidence="2" id="KW-1185">Reference proteome</keyword>
<dbReference type="RefSeq" id="WP_184926967.1">
    <property type="nucleotide sequence ID" value="NZ_JACHMO010000001.1"/>
</dbReference>
<protein>
    <submittedName>
        <fullName evidence="1">Uncharacterized protein</fullName>
    </submittedName>
</protein>
<organism evidence="1 2">
    <name type="scientific">Saccharothrix ecbatanensis</name>
    <dbReference type="NCBI Taxonomy" id="1105145"/>
    <lineage>
        <taxon>Bacteria</taxon>
        <taxon>Bacillati</taxon>
        <taxon>Actinomycetota</taxon>
        <taxon>Actinomycetes</taxon>
        <taxon>Pseudonocardiales</taxon>
        <taxon>Pseudonocardiaceae</taxon>
        <taxon>Saccharothrix</taxon>
    </lineage>
</organism>
<dbReference type="Proteomes" id="UP000552097">
    <property type="component" value="Unassembled WGS sequence"/>
</dbReference>
<name>A0A7W9HRS8_9PSEU</name>
<gene>
    <name evidence="1" type="ORF">F4560_006774</name>
</gene>
<sequence length="114" mass="12154">MSDEAAVRAFPALAGLVAIRDTGWQFVHQSVVDGVPAQVDGFRLYPDGWHDAIRVCSSTDAMALRADGDEPPGIVWERAGSLSDVVEGLLSLPAPTQRHAPRLVVASAPVLWVP</sequence>
<comment type="caution">
    <text evidence="1">The sequence shown here is derived from an EMBL/GenBank/DDBJ whole genome shotgun (WGS) entry which is preliminary data.</text>
</comment>
<reference evidence="1 2" key="1">
    <citation type="submission" date="2020-08" db="EMBL/GenBank/DDBJ databases">
        <title>Sequencing the genomes of 1000 actinobacteria strains.</title>
        <authorList>
            <person name="Klenk H.-P."/>
        </authorList>
    </citation>
    <scope>NUCLEOTIDE SEQUENCE [LARGE SCALE GENOMIC DNA]</scope>
    <source>
        <strain evidence="1 2">DSM 45486</strain>
    </source>
</reference>
<proteinExistence type="predicted"/>
<dbReference type="AlphaFoldDB" id="A0A7W9HRS8"/>